<evidence type="ECO:0000313" key="3">
    <source>
        <dbReference type="Proteomes" id="UP001596997"/>
    </source>
</evidence>
<keyword evidence="1" id="KW-0812">Transmembrane</keyword>
<feature type="transmembrane region" description="Helical" evidence="1">
    <location>
        <begin position="6"/>
        <end position="30"/>
    </location>
</feature>
<evidence type="ECO:0000256" key="1">
    <source>
        <dbReference type="SAM" id="Phobius"/>
    </source>
</evidence>
<evidence type="ECO:0000313" key="2">
    <source>
        <dbReference type="EMBL" id="MFD0963847.1"/>
    </source>
</evidence>
<keyword evidence="3" id="KW-1185">Reference proteome</keyword>
<gene>
    <name evidence="2" type="ORF">ACFQ1O_07495</name>
</gene>
<keyword evidence="1" id="KW-1133">Transmembrane helix</keyword>
<sequence>MLKIKAGALQLTLFISVVIALLLGAFILYIKLQDRIQKQHYFVQETINNAQKGIEYGLINKLTINDSIFVLDNDDESIKVKSSYWGMLTKITSKATIKNFSFKKVAFIGTQKDSEKNIVLQLADYNKPLVLVGKTNIQGNALLPKQGVKPGNIAGVPFYGANLIDGRISVGNQLPEFSLERKKYFNSIFSVPQAESDFIDLDTNRKWKNSFNNETKVIYSNSAIQLEAVDLLGNIKIQSATKITIKESANLKDILVVAPTIEIKENVVGTFQAIASKEIIVDKDVKLGYPSALVVSENNKEENKSSIQISNGVEINGAVVYLGKGKASNYDSQIYLDTDSKIIGEVYCNKNLELLGSVYGRVYTANFITRQSGSIYQNHIYNGTILIDKLPNEYVGLSFAKNTNKSLVKWLY</sequence>
<dbReference type="RefSeq" id="WP_377714983.1">
    <property type="nucleotide sequence ID" value="NZ_JBHTJM010000008.1"/>
</dbReference>
<reference evidence="3" key="1">
    <citation type="journal article" date="2019" name="Int. J. Syst. Evol. Microbiol.">
        <title>The Global Catalogue of Microorganisms (GCM) 10K type strain sequencing project: providing services to taxonomists for standard genome sequencing and annotation.</title>
        <authorList>
            <consortium name="The Broad Institute Genomics Platform"/>
            <consortium name="The Broad Institute Genome Sequencing Center for Infectious Disease"/>
            <person name="Wu L."/>
            <person name="Ma J."/>
        </authorList>
    </citation>
    <scope>NUCLEOTIDE SEQUENCE [LARGE SCALE GENOMIC DNA]</scope>
    <source>
        <strain evidence="3">CCUG 62114</strain>
    </source>
</reference>
<dbReference type="Proteomes" id="UP001596997">
    <property type="component" value="Unassembled WGS sequence"/>
</dbReference>
<protein>
    <submittedName>
        <fullName evidence="2">Uncharacterized protein</fullName>
    </submittedName>
</protein>
<keyword evidence="1" id="KW-0472">Membrane</keyword>
<comment type="caution">
    <text evidence="2">The sequence shown here is derived from an EMBL/GenBank/DDBJ whole genome shotgun (WGS) entry which is preliminary data.</text>
</comment>
<proteinExistence type="predicted"/>
<accession>A0ABW3I2M2</accession>
<organism evidence="2 3">
    <name type="scientific">Pseudofulvibacter geojedonensis</name>
    <dbReference type="NCBI Taxonomy" id="1123758"/>
    <lineage>
        <taxon>Bacteria</taxon>
        <taxon>Pseudomonadati</taxon>
        <taxon>Bacteroidota</taxon>
        <taxon>Flavobacteriia</taxon>
        <taxon>Flavobacteriales</taxon>
        <taxon>Flavobacteriaceae</taxon>
        <taxon>Pseudofulvibacter</taxon>
    </lineage>
</organism>
<dbReference type="EMBL" id="JBHTJM010000008">
    <property type="protein sequence ID" value="MFD0963847.1"/>
    <property type="molecule type" value="Genomic_DNA"/>
</dbReference>
<name>A0ABW3I2M2_9FLAO</name>